<dbReference type="InterPro" id="IPR003141">
    <property type="entry name" value="Pol/His_phosphatase_N"/>
</dbReference>
<dbReference type="SUPFAM" id="SSF89550">
    <property type="entry name" value="PHP domain-like"/>
    <property type="match status" value="1"/>
</dbReference>
<evidence type="ECO:0000313" key="3">
    <source>
        <dbReference type="Proteomes" id="UP001162734"/>
    </source>
</evidence>
<evidence type="ECO:0000313" key="2">
    <source>
        <dbReference type="EMBL" id="BDG08161.1"/>
    </source>
</evidence>
<proteinExistence type="predicted"/>
<feature type="domain" description="Polymerase/histidinol phosphatase N-terminal" evidence="1">
    <location>
        <begin position="41"/>
        <end position="102"/>
    </location>
</feature>
<reference evidence="3" key="1">
    <citation type="journal article" date="2022" name="Int. J. Syst. Evol. Microbiol.">
        <title>Anaeromyxobacter oryzae sp. nov., Anaeromyxobacter diazotrophicus sp. nov. and Anaeromyxobacter paludicola sp. nov., isolated from paddy soils.</title>
        <authorList>
            <person name="Itoh H."/>
            <person name="Xu Z."/>
            <person name="Mise K."/>
            <person name="Masuda Y."/>
            <person name="Ushijima N."/>
            <person name="Hayakawa C."/>
            <person name="Shiratori Y."/>
            <person name="Senoo K."/>
        </authorList>
    </citation>
    <scope>NUCLEOTIDE SEQUENCE [LARGE SCALE GENOMIC DNA]</scope>
    <source>
        <strain evidence="3">Red630</strain>
    </source>
</reference>
<dbReference type="EMBL" id="AP025592">
    <property type="protein sequence ID" value="BDG08161.1"/>
    <property type="molecule type" value="Genomic_DNA"/>
</dbReference>
<dbReference type="InterPro" id="IPR052018">
    <property type="entry name" value="PHP_domain"/>
</dbReference>
<dbReference type="Proteomes" id="UP001162734">
    <property type="component" value="Chromosome"/>
</dbReference>
<sequence length="355" mass="38446">MSGRRALGALALLLLAWAGFGLWIRSRRAPELPRPAGEVRGAYHVHTRKSDGRGTLDEVVAAARQAGLQFVVISDHNVLAPEDAGWRGGVLVIEASEVSSPYGHIVGLGLPRALTKEERLRDTLGSISALGGAAALAHPLHPKRPFARWSRHDWVGFEVISNDSFWGNTLHGRHLLRALAAVLAFPWDDAQSPLALYRRPDAELARYDALDPAERHPLLCSADAHGWPSYRAAFRAFSMHVPVRLTGDAPEDSARVISALLEGNAACVFDGVAPAWGADLRLDPARDAFTFTAEQAAPSRASYVLLRDGQPFGAARPVPGGARFECGGPCPRGAYRVEARWGGRPWIFTNPAYIE</sequence>
<dbReference type="SMART" id="SM00481">
    <property type="entry name" value="POLIIIAc"/>
    <property type="match status" value="1"/>
</dbReference>
<accession>A0ABM7X8L6</accession>
<keyword evidence="3" id="KW-1185">Reference proteome</keyword>
<organism evidence="2 3">
    <name type="scientific">Anaeromyxobacter paludicola</name>
    <dbReference type="NCBI Taxonomy" id="2918171"/>
    <lineage>
        <taxon>Bacteria</taxon>
        <taxon>Pseudomonadati</taxon>
        <taxon>Myxococcota</taxon>
        <taxon>Myxococcia</taxon>
        <taxon>Myxococcales</taxon>
        <taxon>Cystobacterineae</taxon>
        <taxon>Anaeromyxobacteraceae</taxon>
        <taxon>Anaeromyxobacter</taxon>
    </lineage>
</organism>
<dbReference type="RefSeq" id="WP_248345346.1">
    <property type="nucleotide sequence ID" value="NZ_AP025592.1"/>
</dbReference>
<name>A0ABM7X8L6_9BACT</name>
<dbReference type="Gene3D" id="3.20.20.140">
    <property type="entry name" value="Metal-dependent hydrolases"/>
    <property type="match status" value="1"/>
</dbReference>
<gene>
    <name evidence="2" type="ORF">AMPC_12740</name>
</gene>
<dbReference type="PANTHER" id="PTHR42924">
    <property type="entry name" value="EXONUCLEASE"/>
    <property type="match status" value="1"/>
</dbReference>
<evidence type="ECO:0000259" key="1">
    <source>
        <dbReference type="SMART" id="SM00481"/>
    </source>
</evidence>
<dbReference type="InterPro" id="IPR016195">
    <property type="entry name" value="Pol/histidinol_Pase-like"/>
</dbReference>
<protein>
    <submittedName>
        <fullName evidence="2">Phosphotransferase</fullName>
    </submittedName>
</protein>
<dbReference type="PANTHER" id="PTHR42924:SF3">
    <property type="entry name" value="POLYMERASE_HISTIDINOL PHOSPHATASE N-TERMINAL DOMAIN-CONTAINING PROTEIN"/>
    <property type="match status" value="1"/>
</dbReference>